<sequence length="1013" mass="113087">MSSTNSASAALTRWALRRPVTVCMVFFSMLVLGMLATRLLPLEKFPGVDIPQIMVQVPYPDASPAEVERLITRPLEEALAGMSGIVEMRSFSRENGTDIVLDFRWDENINARNIEVREQIDSVRHLLPADVERVFVFQFSTDDMPVFQLRISSEIDLQYAWDLLERTLKRPMERVAGVSRVELYGVDKRDIVIRLRRDDMAALNVDPALLRQRLQQANFTLTAGYLDDDQQRILVNPVGQFESLDDIGALQLTSQLRLSDVADVDYELPRRRDGRHFNQSYAIGMNVYKESTANLVDVSARALEVVEAARQHPEFANIDLMLMDDTAASVKSSLNDLLWAGLLGALLSIIVLYAYLRHAITTLIVVVSVPVAIFLTLAAMYLLGYSLNILSMMGLMLAVGMLVDNAVVVTESIQQEGDAERGISKVALAVIAGTLTTAIVFLPTVFGAKIEITVLLEHVAVAICISLLASLLVSQTLIPLLISRLPSRLMQEKPRKARIKAFYLSTLRWSQRHPKVTSLAMLLVLLASLFPFSQTSSDQADVAYNDRLILNYHLNGQYRLDEIRQEVARMEAYLYEHKEAFEIDHVYSYFATNHAFSMLLLNPERSQSVAEIQNRVRENWPLLVRSEPQFGWQGNNQGVRVTLTGASTSTLQTLADELIPLLAGIEGLTDVRSEAESTQQELQIRLQAAQLHRLGLTSQEVAAILSTALRGDQLRSFRHDPSGELRIRLTYDRELETSLSAIRELVVHQYQGQPITLQQVADIELQPRLTDIRRVNRETAVRIGANLNEMTMQEASVALTEVLEQVHLPDGYRWSLDGGFRNFEETSSVMQVNMLLALCLIYLVMAALFESLLLPNAVIGSLLLAIAGVFWGLWITSTSLDMMVMIGMLILMGVVVNNGIVLVDRINQLYPELALEDAIMAAADQRVRPIMMTVSTTVLGLLPLALGTTQIGGDGPPYAPMAIAIISGLLFSTFTSLYFVPHAYHRLLVWRAHWINVVRYSASSMRARASAKG</sequence>
<feature type="transmembrane region" description="Helical" evidence="1">
    <location>
        <begin position="20"/>
        <end position="40"/>
    </location>
</feature>
<keyword evidence="1" id="KW-0812">Transmembrane</keyword>
<accession>A0ABY0C0S6</accession>
<dbReference type="PANTHER" id="PTHR32063:SF73">
    <property type="entry name" value="RND SUPERFAMILY EFFLUX PUMP PERMEASE COMPONENT 1"/>
    <property type="match status" value="1"/>
</dbReference>
<dbReference type="SUPFAM" id="SSF82693">
    <property type="entry name" value="Multidrug efflux transporter AcrB pore domain, PN1, PN2, PC1 and PC2 subdomains"/>
    <property type="match status" value="2"/>
</dbReference>
<feature type="transmembrane region" description="Helical" evidence="1">
    <location>
        <begin position="363"/>
        <end position="383"/>
    </location>
</feature>
<dbReference type="SUPFAM" id="SSF82866">
    <property type="entry name" value="Multidrug efflux transporter AcrB transmembrane domain"/>
    <property type="match status" value="2"/>
</dbReference>
<dbReference type="Gene3D" id="1.20.1640.10">
    <property type="entry name" value="Multidrug efflux transporter AcrB transmembrane domain"/>
    <property type="match status" value="2"/>
</dbReference>
<dbReference type="SUPFAM" id="SSF82714">
    <property type="entry name" value="Multidrug efflux transporter AcrB TolC docking domain, DN and DC subdomains"/>
    <property type="match status" value="2"/>
</dbReference>
<feature type="transmembrane region" description="Helical" evidence="1">
    <location>
        <begin position="856"/>
        <end position="876"/>
    </location>
</feature>
<dbReference type="EMBL" id="PIPN01000001">
    <property type="protein sequence ID" value="RUO31470.1"/>
    <property type="molecule type" value="Genomic_DNA"/>
</dbReference>
<reference evidence="2 3" key="1">
    <citation type="journal article" date="2018" name="Front. Microbiol.">
        <title>Genome-Based Analysis Reveals the Taxonomy and Diversity of the Family Idiomarinaceae.</title>
        <authorList>
            <person name="Liu Y."/>
            <person name="Lai Q."/>
            <person name="Shao Z."/>
        </authorList>
    </citation>
    <scope>NUCLEOTIDE SEQUENCE [LARGE SCALE GENOMIC DNA]</scope>
    <source>
        <strain evidence="2 3">GBSy1</strain>
    </source>
</reference>
<dbReference type="Pfam" id="PF00873">
    <property type="entry name" value="ACR_tran"/>
    <property type="match status" value="1"/>
</dbReference>
<comment type="caution">
    <text evidence="2">The sequence shown here is derived from an EMBL/GenBank/DDBJ whole genome shotgun (WGS) entry which is preliminary data.</text>
</comment>
<gene>
    <name evidence="2" type="ORF">CWE12_00250</name>
</gene>
<protein>
    <submittedName>
        <fullName evidence="2">AcrB/AcrD/AcrF family protein</fullName>
    </submittedName>
</protein>
<feature type="transmembrane region" description="Helical" evidence="1">
    <location>
        <begin position="958"/>
        <end position="980"/>
    </location>
</feature>
<evidence type="ECO:0000313" key="3">
    <source>
        <dbReference type="Proteomes" id="UP000287410"/>
    </source>
</evidence>
<dbReference type="RefSeq" id="WP_126787581.1">
    <property type="nucleotide sequence ID" value="NZ_PIPN01000001.1"/>
</dbReference>
<feature type="transmembrane region" description="Helical" evidence="1">
    <location>
        <begin position="830"/>
        <end position="849"/>
    </location>
</feature>
<dbReference type="Gene3D" id="3.30.70.1430">
    <property type="entry name" value="Multidrug efflux transporter AcrB pore domain"/>
    <property type="match status" value="2"/>
</dbReference>
<organism evidence="2 3">
    <name type="scientific">Aliidiomarina sedimenti</name>
    <dbReference type="NCBI Taxonomy" id="1933879"/>
    <lineage>
        <taxon>Bacteria</taxon>
        <taxon>Pseudomonadati</taxon>
        <taxon>Pseudomonadota</taxon>
        <taxon>Gammaproteobacteria</taxon>
        <taxon>Alteromonadales</taxon>
        <taxon>Idiomarinaceae</taxon>
        <taxon>Aliidiomarina</taxon>
    </lineage>
</organism>
<keyword evidence="1" id="KW-1133">Transmembrane helix</keyword>
<feature type="transmembrane region" description="Helical" evidence="1">
    <location>
        <begin position="458"/>
        <end position="482"/>
    </location>
</feature>
<proteinExistence type="predicted"/>
<dbReference type="PRINTS" id="PR00702">
    <property type="entry name" value="ACRIFLAVINRP"/>
</dbReference>
<dbReference type="Proteomes" id="UP000287410">
    <property type="component" value="Unassembled WGS sequence"/>
</dbReference>
<keyword evidence="3" id="KW-1185">Reference proteome</keyword>
<feature type="transmembrane region" description="Helical" evidence="1">
    <location>
        <begin position="337"/>
        <end position="356"/>
    </location>
</feature>
<dbReference type="InterPro" id="IPR001036">
    <property type="entry name" value="Acrflvin-R"/>
</dbReference>
<feature type="transmembrane region" description="Helical" evidence="1">
    <location>
        <begin position="930"/>
        <end position="952"/>
    </location>
</feature>
<keyword evidence="1" id="KW-0472">Membrane</keyword>
<feature type="transmembrane region" description="Helical" evidence="1">
    <location>
        <begin position="882"/>
        <end position="903"/>
    </location>
</feature>
<dbReference type="Gene3D" id="3.30.2090.10">
    <property type="entry name" value="Multidrug efflux transporter AcrB TolC docking domain, DN and DC subdomains"/>
    <property type="match status" value="2"/>
</dbReference>
<dbReference type="PANTHER" id="PTHR32063">
    <property type="match status" value="1"/>
</dbReference>
<dbReference type="Gene3D" id="3.30.70.1440">
    <property type="entry name" value="Multidrug efflux transporter AcrB pore domain"/>
    <property type="match status" value="1"/>
</dbReference>
<evidence type="ECO:0000256" key="1">
    <source>
        <dbReference type="SAM" id="Phobius"/>
    </source>
</evidence>
<feature type="transmembrane region" description="Helical" evidence="1">
    <location>
        <begin position="422"/>
        <end position="446"/>
    </location>
</feature>
<dbReference type="Gene3D" id="3.30.70.1320">
    <property type="entry name" value="Multidrug efflux transporter AcrB pore domain like"/>
    <property type="match status" value="1"/>
</dbReference>
<evidence type="ECO:0000313" key="2">
    <source>
        <dbReference type="EMBL" id="RUO31470.1"/>
    </source>
</evidence>
<dbReference type="InterPro" id="IPR027463">
    <property type="entry name" value="AcrB_DN_DC_subdom"/>
</dbReference>
<name>A0ABY0C0S6_9GAMM</name>